<dbReference type="InterPro" id="IPR036591">
    <property type="entry name" value="YggU-like_sf"/>
</dbReference>
<dbReference type="EMBL" id="MFTT01000035">
    <property type="protein sequence ID" value="OGI69010.1"/>
    <property type="molecule type" value="Genomic_DNA"/>
</dbReference>
<dbReference type="NCBIfam" id="TIGR00251">
    <property type="entry name" value="DUF167 family protein"/>
    <property type="match status" value="1"/>
</dbReference>
<dbReference type="InterPro" id="IPR003746">
    <property type="entry name" value="DUF167"/>
</dbReference>
<comment type="caution">
    <text evidence="2">The sequence shown here is derived from an EMBL/GenBank/DDBJ whole genome shotgun (WGS) entry which is preliminary data.</text>
</comment>
<protein>
    <submittedName>
        <fullName evidence="2">Uncharacterized protein</fullName>
    </submittedName>
</protein>
<name>A0A1F6VHB2_9BACT</name>
<dbReference type="Pfam" id="PF02594">
    <property type="entry name" value="DUF167"/>
    <property type="match status" value="1"/>
</dbReference>
<evidence type="ECO:0000313" key="2">
    <source>
        <dbReference type="EMBL" id="OGI69010.1"/>
    </source>
</evidence>
<organism evidence="2 3">
    <name type="scientific">Candidatus Nomurabacteria bacterium RIFCSPHIGHO2_01_FULL_42_16</name>
    <dbReference type="NCBI Taxonomy" id="1801743"/>
    <lineage>
        <taxon>Bacteria</taxon>
        <taxon>Candidatus Nomuraibacteriota</taxon>
    </lineage>
</organism>
<dbReference type="SMART" id="SM01152">
    <property type="entry name" value="DUF167"/>
    <property type="match status" value="1"/>
</dbReference>
<evidence type="ECO:0000313" key="3">
    <source>
        <dbReference type="Proteomes" id="UP000178059"/>
    </source>
</evidence>
<dbReference type="STRING" id="1801743.A2824_02515"/>
<evidence type="ECO:0000256" key="1">
    <source>
        <dbReference type="ARBA" id="ARBA00010364"/>
    </source>
</evidence>
<dbReference type="Proteomes" id="UP000178059">
    <property type="component" value="Unassembled WGS sequence"/>
</dbReference>
<sequence length="74" mass="8641">MFIKVKVEAGAKREEIKKISDDRFEIRVKEKARANAANYRVLQLIALHFRLPFNKVRLISGHQKPNKILEILIS</sequence>
<accession>A0A1F6VHB2</accession>
<reference evidence="2 3" key="1">
    <citation type="journal article" date="2016" name="Nat. Commun.">
        <title>Thousands of microbial genomes shed light on interconnected biogeochemical processes in an aquifer system.</title>
        <authorList>
            <person name="Anantharaman K."/>
            <person name="Brown C.T."/>
            <person name="Hug L.A."/>
            <person name="Sharon I."/>
            <person name="Castelle C.J."/>
            <person name="Probst A.J."/>
            <person name="Thomas B.C."/>
            <person name="Singh A."/>
            <person name="Wilkins M.J."/>
            <person name="Karaoz U."/>
            <person name="Brodie E.L."/>
            <person name="Williams K.H."/>
            <person name="Hubbard S.S."/>
            <person name="Banfield J.F."/>
        </authorList>
    </citation>
    <scope>NUCLEOTIDE SEQUENCE [LARGE SCALE GENOMIC DNA]</scope>
</reference>
<dbReference type="AlphaFoldDB" id="A0A1F6VHB2"/>
<dbReference type="SUPFAM" id="SSF69786">
    <property type="entry name" value="YggU-like"/>
    <property type="match status" value="1"/>
</dbReference>
<proteinExistence type="inferred from homology"/>
<comment type="similarity">
    <text evidence="1">Belongs to the UPF0235 family.</text>
</comment>
<dbReference type="Gene3D" id="3.30.1200.10">
    <property type="entry name" value="YggU-like"/>
    <property type="match status" value="1"/>
</dbReference>
<gene>
    <name evidence="2" type="ORF">A2824_02515</name>
</gene>